<feature type="transmembrane region" description="Helical" evidence="1">
    <location>
        <begin position="81"/>
        <end position="98"/>
    </location>
</feature>
<gene>
    <name evidence="2" type="ORF">ENR23_11775</name>
</gene>
<dbReference type="EMBL" id="DSQF01000023">
    <property type="protein sequence ID" value="HGZ44075.1"/>
    <property type="molecule type" value="Genomic_DNA"/>
</dbReference>
<feature type="transmembrane region" description="Helical" evidence="1">
    <location>
        <begin position="353"/>
        <end position="374"/>
    </location>
</feature>
<dbReference type="Gene3D" id="1.25.40.10">
    <property type="entry name" value="Tetratricopeptide repeat domain"/>
    <property type="match status" value="1"/>
</dbReference>
<keyword evidence="1" id="KW-1133">Transmembrane helix</keyword>
<proteinExistence type="predicted"/>
<organism evidence="2">
    <name type="scientific">Eiseniibacteriota bacterium</name>
    <dbReference type="NCBI Taxonomy" id="2212470"/>
    <lineage>
        <taxon>Bacteria</taxon>
        <taxon>Candidatus Eiseniibacteriota</taxon>
    </lineage>
</organism>
<accession>A0A832MKR1</accession>
<feature type="transmembrane region" description="Helical" evidence="1">
    <location>
        <begin position="329"/>
        <end position="346"/>
    </location>
</feature>
<reference evidence="2" key="1">
    <citation type="journal article" date="2020" name="mSystems">
        <title>Genome- and Community-Level Interaction Insights into Carbon Utilization and Element Cycling Functions of Hydrothermarchaeota in Hydrothermal Sediment.</title>
        <authorList>
            <person name="Zhou Z."/>
            <person name="Liu Y."/>
            <person name="Xu W."/>
            <person name="Pan J."/>
            <person name="Luo Z.H."/>
            <person name="Li M."/>
        </authorList>
    </citation>
    <scope>NUCLEOTIDE SEQUENCE [LARGE SCALE GENOMIC DNA]</scope>
    <source>
        <strain evidence="2">SpSt-381</strain>
    </source>
</reference>
<dbReference type="InterPro" id="IPR011990">
    <property type="entry name" value="TPR-like_helical_dom_sf"/>
</dbReference>
<evidence type="ECO:0000313" key="2">
    <source>
        <dbReference type="EMBL" id="HGZ44075.1"/>
    </source>
</evidence>
<protein>
    <recommendedName>
        <fullName evidence="3">Tetratricopeptide repeat protein</fullName>
    </recommendedName>
</protein>
<evidence type="ECO:0008006" key="3">
    <source>
        <dbReference type="Google" id="ProtNLM"/>
    </source>
</evidence>
<comment type="caution">
    <text evidence="2">The sequence shown here is derived from an EMBL/GenBank/DDBJ whole genome shotgun (WGS) entry which is preliminary data.</text>
</comment>
<feature type="transmembrane region" description="Helical" evidence="1">
    <location>
        <begin position="303"/>
        <end position="323"/>
    </location>
</feature>
<keyword evidence="1" id="KW-0472">Membrane</keyword>
<evidence type="ECO:0000256" key="1">
    <source>
        <dbReference type="SAM" id="Phobius"/>
    </source>
</evidence>
<name>A0A832MKR1_UNCEI</name>
<dbReference type="AlphaFoldDB" id="A0A832MKR1"/>
<sequence>MHRRLPPWAALALAALGLAALYAGPLRTGFLNDDFLFLEEARARPLAESLARLGALGNYYRPLSRQVYFEALAPLAGGHPLVFHGVNFAIFLAALALLYRLLRGLAPRPGAMAGTLWFAVLPFQRVSMTWISCSQDLLALALALAAAALHRAGRTALAALPALLAFASKESALPLAAGLVAWDRWIARRPWPEALRRAAPVAAATAAWLGVMAVMRMRHPESAAFVRFGAGDFAAGVAHGLQSLLGLDHPPGVLAGLATRAPDPGALVALGGLAFAIGARAPAADAGAPAAAAAGAPLPAPRAALAFAAAWFGAFALVTGPVAYAWSSYYYTLAAVGGAAAVAVLARRAGRVAWVALCAGLLWWHAGATAPRAFAVAGTPWVWTSHLTAFYFERVAALTRDLEAQMLAREPRPAPETRFFFATLPPFAGFQMGNGALIRALYRDPTLRSHFYSQYSESTAAGGPARFLWWDGDSLRPLYDARTPDPMFQVGSDLLGLDRPRGAAYAFRQGLAAGERREDHLYWLGWAELWSGRRAEAEAAWRAWGAVDDSALWNRRLREVQTVHTYAPGDTVTQMRLLLEAVRAGIGRPEAHATLGLLLRGRRLKYAVLELKVAAWLDPRDAQVRRELVLALAEARLDDAAARELAAYRRLAPGAVDPEIEAVARRLAPAGGAGVVEF</sequence>
<keyword evidence="1" id="KW-0812">Transmembrane</keyword>